<dbReference type="SUPFAM" id="SSF56112">
    <property type="entry name" value="Protein kinase-like (PK-like)"/>
    <property type="match status" value="1"/>
</dbReference>
<dbReference type="EC" id="2.7.11.1" evidence="1"/>
<evidence type="ECO:0000256" key="8">
    <source>
        <dbReference type="ARBA" id="ARBA00048679"/>
    </source>
</evidence>
<accession>A0A6P5ZIP6</accession>
<protein>
    <recommendedName>
        <fullName evidence="1">non-specific serine/threonine protein kinase</fullName>
        <ecNumber evidence="1">2.7.11.1</ecNumber>
    </recommendedName>
</protein>
<dbReference type="AlphaFoldDB" id="A0A6P5ZIP6"/>
<keyword evidence="2" id="KW-0723">Serine/threonine-protein kinase</keyword>
<feature type="chain" id="PRO_5027984229" description="non-specific serine/threonine protein kinase" evidence="10">
    <location>
        <begin position="25"/>
        <end position="282"/>
    </location>
</feature>
<evidence type="ECO:0000313" key="13">
    <source>
        <dbReference type="RefSeq" id="XP_022752330.1"/>
    </source>
</evidence>
<evidence type="ECO:0000259" key="11">
    <source>
        <dbReference type="PROSITE" id="PS50011"/>
    </source>
</evidence>
<evidence type="ECO:0000256" key="6">
    <source>
        <dbReference type="ARBA" id="ARBA00022840"/>
    </source>
</evidence>
<dbReference type="OrthoDB" id="676979at2759"/>
<organism evidence="12 13">
    <name type="scientific">Durio zibethinus</name>
    <name type="common">Durian</name>
    <dbReference type="NCBI Taxonomy" id="66656"/>
    <lineage>
        <taxon>Eukaryota</taxon>
        <taxon>Viridiplantae</taxon>
        <taxon>Streptophyta</taxon>
        <taxon>Embryophyta</taxon>
        <taxon>Tracheophyta</taxon>
        <taxon>Spermatophyta</taxon>
        <taxon>Magnoliopsida</taxon>
        <taxon>eudicotyledons</taxon>
        <taxon>Gunneridae</taxon>
        <taxon>Pentapetalae</taxon>
        <taxon>rosids</taxon>
        <taxon>malvids</taxon>
        <taxon>Malvales</taxon>
        <taxon>Malvaceae</taxon>
        <taxon>Helicteroideae</taxon>
        <taxon>Durio</taxon>
    </lineage>
</organism>
<feature type="signal peptide" evidence="10">
    <location>
        <begin position="1"/>
        <end position="24"/>
    </location>
</feature>
<dbReference type="Gene3D" id="1.10.510.10">
    <property type="entry name" value="Transferase(Phosphotransferase) domain 1"/>
    <property type="match status" value="1"/>
</dbReference>
<evidence type="ECO:0000256" key="2">
    <source>
        <dbReference type="ARBA" id="ARBA00022527"/>
    </source>
</evidence>
<proteinExistence type="predicted"/>
<dbReference type="GO" id="GO:0004674">
    <property type="term" value="F:protein serine/threonine kinase activity"/>
    <property type="evidence" value="ECO:0007669"/>
    <property type="project" value="UniProtKB-KW"/>
</dbReference>
<evidence type="ECO:0000256" key="5">
    <source>
        <dbReference type="ARBA" id="ARBA00022777"/>
    </source>
</evidence>
<dbReference type="Pfam" id="PF00069">
    <property type="entry name" value="Pkinase"/>
    <property type="match status" value="1"/>
</dbReference>
<keyword evidence="4" id="KW-0547">Nucleotide-binding</keyword>
<dbReference type="InterPro" id="IPR051420">
    <property type="entry name" value="Ser_Thr_Kinases_DiverseReg"/>
</dbReference>
<dbReference type="PROSITE" id="PS50011">
    <property type="entry name" value="PROTEIN_KINASE_DOM"/>
    <property type="match status" value="1"/>
</dbReference>
<reference evidence="13" key="1">
    <citation type="submission" date="2025-08" db="UniProtKB">
        <authorList>
            <consortium name="RefSeq"/>
        </authorList>
    </citation>
    <scope>IDENTIFICATION</scope>
    <source>
        <tissue evidence="13">Fruit stalk</tissue>
    </source>
</reference>
<dbReference type="Proteomes" id="UP000515121">
    <property type="component" value="Unplaced"/>
</dbReference>
<gene>
    <name evidence="13" type="primary">LOC111301123</name>
</gene>
<keyword evidence="9" id="KW-0812">Transmembrane</keyword>
<name>A0A6P5ZIP6_DURZI</name>
<evidence type="ECO:0000256" key="9">
    <source>
        <dbReference type="SAM" id="Phobius"/>
    </source>
</evidence>
<dbReference type="GeneID" id="111301123"/>
<keyword evidence="9" id="KW-1133">Transmembrane helix</keyword>
<dbReference type="PANTHER" id="PTHR48005:SF72">
    <property type="entry name" value="REPEAT RECEPTOR-LIKE PROTEIN KINASE FAMILY PROTEIN, PUTATIVE-RELATED"/>
    <property type="match status" value="1"/>
</dbReference>
<sequence>MNLLRWTHARCLCLCAILVAQESAKRGSYRHHNFPEPRPIGPGSTRAGKAFHEASFDALRNNKGLCGNATGLMHCVVVAASNNVGHRKSTKVIIFIVLSLFGLFFYSVSWLEVSQLHSRGYGAVYKAVLPIAEVVAVKKLHQYENNIISNNLKAFESEIHALSEIRRRNIVKLYGFCSHPKYFFFVYEFIERGSLRMVLRNKDEAMELDWERRLNVVKRVANAFNNVLLDLDYEAHVSDFGIAKLLKPVSSNWTSLAGTFGYIAPDNRVLVRYICCLTEHID</sequence>
<evidence type="ECO:0000313" key="12">
    <source>
        <dbReference type="Proteomes" id="UP000515121"/>
    </source>
</evidence>
<dbReference type="InterPro" id="IPR000719">
    <property type="entry name" value="Prot_kinase_dom"/>
</dbReference>
<keyword evidence="6" id="KW-0067">ATP-binding</keyword>
<keyword evidence="10" id="KW-0732">Signal</keyword>
<dbReference type="KEGG" id="dzi:111301123"/>
<keyword evidence="5" id="KW-0418">Kinase</keyword>
<keyword evidence="3" id="KW-0808">Transferase</keyword>
<evidence type="ECO:0000256" key="4">
    <source>
        <dbReference type="ARBA" id="ARBA00022741"/>
    </source>
</evidence>
<dbReference type="RefSeq" id="XP_022752330.1">
    <property type="nucleotide sequence ID" value="XM_022896595.1"/>
</dbReference>
<evidence type="ECO:0000256" key="7">
    <source>
        <dbReference type="ARBA" id="ARBA00047899"/>
    </source>
</evidence>
<dbReference type="GO" id="GO:0005524">
    <property type="term" value="F:ATP binding"/>
    <property type="evidence" value="ECO:0007669"/>
    <property type="project" value="UniProtKB-KW"/>
</dbReference>
<comment type="catalytic activity">
    <reaction evidence="7">
        <text>L-threonyl-[protein] + ATP = O-phospho-L-threonyl-[protein] + ADP + H(+)</text>
        <dbReference type="Rhea" id="RHEA:46608"/>
        <dbReference type="Rhea" id="RHEA-COMP:11060"/>
        <dbReference type="Rhea" id="RHEA-COMP:11605"/>
        <dbReference type="ChEBI" id="CHEBI:15378"/>
        <dbReference type="ChEBI" id="CHEBI:30013"/>
        <dbReference type="ChEBI" id="CHEBI:30616"/>
        <dbReference type="ChEBI" id="CHEBI:61977"/>
        <dbReference type="ChEBI" id="CHEBI:456216"/>
        <dbReference type="EC" id="2.7.11.1"/>
    </reaction>
</comment>
<evidence type="ECO:0000256" key="3">
    <source>
        <dbReference type="ARBA" id="ARBA00022679"/>
    </source>
</evidence>
<dbReference type="InterPro" id="IPR011009">
    <property type="entry name" value="Kinase-like_dom_sf"/>
</dbReference>
<comment type="catalytic activity">
    <reaction evidence="8">
        <text>L-seryl-[protein] + ATP = O-phospho-L-seryl-[protein] + ADP + H(+)</text>
        <dbReference type="Rhea" id="RHEA:17989"/>
        <dbReference type="Rhea" id="RHEA-COMP:9863"/>
        <dbReference type="Rhea" id="RHEA-COMP:11604"/>
        <dbReference type="ChEBI" id="CHEBI:15378"/>
        <dbReference type="ChEBI" id="CHEBI:29999"/>
        <dbReference type="ChEBI" id="CHEBI:30616"/>
        <dbReference type="ChEBI" id="CHEBI:83421"/>
        <dbReference type="ChEBI" id="CHEBI:456216"/>
        <dbReference type="EC" id="2.7.11.1"/>
    </reaction>
</comment>
<feature type="transmembrane region" description="Helical" evidence="9">
    <location>
        <begin position="92"/>
        <end position="111"/>
    </location>
</feature>
<keyword evidence="9" id="KW-0472">Membrane</keyword>
<evidence type="ECO:0000256" key="1">
    <source>
        <dbReference type="ARBA" id="ARBA00012513"/>
    </source>
</evidence>
<dbReference type="PANTHER" id="PTHR48005">
    <property type="entry name" value="LEUCINE RICH REPEAT KINASE 2"/>
    <property type="match status" value="1"/>
</dbReference>
<feature type="domain" description="Protein kinase" evidence="11">
    <location>
        <begin position="110"/>
        <end position="282"/>
    </location>
</feature>
<keyword evidence="12" id="KW-1185">Reference proteome</keyword>
<evidence type="ECO:0000256" key="10">
    <source>
        <dbReference type="SAM" id="SignalP"/>
    </source>
</evidence>